<dbReference type="GO" id="GO:0008270">
    <property type="term" value="F:zinc ion binding"/>
    <property type="evidence" value="ECO:0007669"/>
    <property type="project" value="InterPro"/>
</dbReference>
<protein>
    <submittedName>
        <fullName evidence="6">DNA-binding transcription factor, zf-fungal binuclear cluster type</fullName>
    </submittedName>
</protein>
<evidence type="ECO:0000256" key="2">
    <source>
        <dbReference type="ARBA" id="ARBA00022723"/>
    </source>
</evidence>
<dbReference type="AlphaFoldDB" id="A0AAF0ATW1"/>
<dbReference type="CDD" id="cd00067">
    <property type="entry name" value="GAL4"/>
    <property type="match status" value="1"/>
</dbReference>
<keyword evidence="6" id="KW-0238">DNA-binding</keyword>
<dbReference type="GO" id="GO:0003677">
    <property type="term" value="F:DNA binding"/>
    <property type="evidence" value="ECO:0007669"/>
    <property type="project" value="UniProtKB-KW"/>
</dbReference>
<dbReference type="KEGG" id="som:SOMG_01770"/>
<dbReference type="Pfam" id="PF04082">
    <property type="entry name" value="Fungal_trans"/>
    <property type="match status" value="1"/>
</dbReference>
<keyword evidence="7" id="KW-1185">Reference proteome</keyword>
<dbReference type="RefSeq" id="XP_056035285.1">
    <property type="nucleotide sequence ID" value="XM_056180563.1"/>
</dbReference>
<evidence type="ECO:0000256" key="4">
    <source>
        <dbReference type="SAM" id="MobiDB-lite"/>
    </source>
</evidence>
<gene>
    <name evidence="6" type="primary">toe2</name>
    <name evidence="6" type="ORF">SOMG_01770</name>
</gene>
<evidence type="ECO:0000259" key="5">
    <source>
        <dbReference type="PROSITE" id="PS50048"/>
    </source>
</evidence>
<evidence type="ECO:0000313" key="6">
    <source>
        <dbReference type="EMBL" id="WBW71042.1"/>
    </source>
</evidence>
<feature type="compositionally biased region" description="Basic and acidic residues" evidence="4">
    <location>
        <begin position="107"/>
        <end position="116"/>
    </location>
</feature>
<dbReference type="GO" id="GO:0000981">
    <property type="term" value="F:DNA-binding transcription factor activity, RNA polymerase II-specific"/>
    <property type="evidence" value="ECO:0007669"/>
    <property type="project" value="InterPro"/>
</dbReference>
<dbReference type="InterPro" id="IPR001138">
    <property type="entry name" value="Zn2Cys6_DnaBD"/>
</dbReference>
<accession>A0AAF0ATW1</accession>
<evidence type="ECO:0000256" key="3">
    <source>
        <dbReference type="ARBA" id="ARBA00023242"/>
    </source>
</evidence>
<dbReference type="Pfam" id="PF00172">
    <property type="entry name" value="Zn_clus"/>
    <property type="match status" value="1"/>
</dbReference>
<dbReference type="InterPro" id="IPR050613">
    <property type="entry name" value="Sec_Metabolite_Reg"/>
</dbReference>
<dbReference type="PANTHER" id="PTHR31001">
    <property type="entry name" value="UNCHARACTERIZED TRANSCRIPTIONAL REGULATORY PROTEIN"/>
    <property type="match status" value="1"/>
</dbReference>
<dbReference type="CDD" id="cd12148">
    <property type="entry name" value="fungal_TF_MHR"/>
    <property type="match status" value="1"/>
</dbReference>
<comment type="subcellular location">
    <subcellularLocation>
        <location evidence="1">Nucleus</location>
    </subcellularLocation>
</comment>
<proteinExistence type="predicted"/>
<dbReference type="Gene3D" id="4.10.240.10">
    <property type="entry name" value="Zn(2)-C6 fungal-type DNA-binding domain"/>
    <property type="match status" value="1"/>
</dbReference>
<dbReference type="InterPro" id="IPR007219">
    <property type="entry name" value="XnlR_reg_dom"/>
</dbReference>
<evidence type="ECO:0000256" key="1">
    <source>
        <dbReference type="ARBA" id="ARBA00004123"/>
    </source>
</evidence>
<dbReference type="PROSITE" id="PS50048">
    <property type="entry name" value="ZN2_CY6_FUNGAL_2"/>
    <property type="match status" value="1"/>
</dbReference>
<evidence type="ECO:0000313" key="7">
    <source>
        <dbReference type="Proteomes" id="UP001212411"/>
    </source>
</evidence>
<dbReference type="GeneID" id="80875252"/>
<dbReference type="SMART" id="SM00906">
    <property type="entry name" value="Fungal_trans"/>
    <property type="match status" value="1"/>
</dbReference>
<dbReference type="InterPro" id="IPR036864">
    <property type="entry name" value="Zn2-C6_fun-type_DNA-bd_sf"/>
</dbReference>
<dbReference type="GO" id="GO:0005634">
    <property type="term" value="C:nucleus"/>
    <property type="evidence" value="ECO:0007669"/>
    <property type="project" value="UniProtKB-SubCell"/>
</dbReference>
<dbReference type="SMART" id="SM00066">
    <property type="entry name" value="GAL4"/>
    <property type="match status" value="1"/>
</dbReference>
<dbReference type="EMBL" id="CP115611">
    <property type="protein sequence ID" value="WBW71042.1"/>
    <property type="molecule type" value="Genomic_DNA"/>
</dbReference>
<dbReference type="GO" id="GO:0006351">
    <property type="term" value="P:DNA-templated transcription"/>
    <property type="evidence" value="ECO:0007669"/>
    <property type="project" value="InterPro"/>
</dbReference>
<keyword evidence="3" id="KW-0539">Nucleus</keyword>
<dbReference type="PROSITE" id="PS00463">
    <property type="entry name" value="ZN2_CY6_FUNGAL_1"/>
    <property type="match status" value="1"/>
</dbReference>
<name>A0AAF0ATW1_9SCHI</name>
<dbReference type="SUPFAM" id="SSF57701">
    <property type="entry name" value="Zn2/Cys6 DNA-binding domain"/>
    <property type="match status" value="1"/>
</dbReference>
<feature type="region of interest" description="Disordered" evidence="4">
    <location>
        <begin position="88"/>
        <end position="116"/>
    </location>
</feature>
<sequence>MELSKTGSKKIGQTTRRAIHSCLACRKKKLKCDHGRPCSNCKKRGTTFSCIYLQQGRSSSNGFEGGSETDSVISELLSRISHLEHMLGESNTHDPPEDTSSAAPLPEVKEDSSGFDEAERNIGTLSLRDLTKTTYVNYPSSSHVAWHLRKTNSLNVDQELTEEGREVAQESFLFRLPVRENALNYLPPKYISDIFVREYFIRCHLFMPVLHKPVFMERYKVYWEDPAERKPSMTSLLFAMFASALLATPVETRRSWNLEKDEKYLSVEYHLAFRYALASSNFLIDPDLNTLRALIICQITFDSDSLLAPPSLVGLITQSAYFMGLHRDGSLYGLNSTFTEIRRRVWSSILVLDIRVSELTGIPPRIQEDSYDTSFPRLLPEETFQEDPSIFAAGIFTCITGKASRKVSKYTRVLLGLKSPNYSTILEMDEKLSNYLKEVKQEFLPNPTMVHERLLQLFTTYIFQRFPILSHFPFLLKEGPSIYSYSRVRAVECAMDALSSLYELGTTPEFSMYSWFFWRYPPFHPCIVLLLDILQSEQNIYLDDKRVVMINQIFSLFPKLTDIRRFYQAWALLQTSRNHVWEKLGLNTSNNLAISEEDTPEMGFLDPTNLDINWDDWDAIFQHCPF</sequence>
<dbReference type="PANTHER" id="PTHR31001:SF40">
    <property type="entry name" value="ZN(II)2CYS6 TRANSCRIPTION FACTOR (EUROFUNG)"/>
    <property type="match status" value="1"/>
</dbReference>
<keyword evidence="2" id="KW-0479">Metal-binding</keyword>
<organism evidence="6 7">
    <name type="scientific">Schizosaccharomyces osmophilus</name>
    <dbReference type="NCBI Taxonomy" id="2545709"/>
    <lineage>
        <taxon>Eukaryota</taxon>
        <taxon>Fungi</taxon>
        <taxon>Dikarya</taxon>
        <taxon>Ascomycota</taxon>
        <taxon>Taphrinomycotina</taxon>
        <taxon>Schizosaccharomycetes</taxon>
        <taxon>Schizosaccharomycetales</taxon>
        <taxon>Schizosaccharomycetaceae</taxon>
        <taxon>Schizosaccharomyces</taxon>
    </lineage>
</organism>
<reference evidence="6 7" key="1">
    <citation type="journal article" date="2023" name="G3 (Bethesda)">
        <title>A high-quality reference genome for the fission yeast Schizosaccharomyces osmophilus.</title>
        <authorList>
            <person name="Jia G.S."/>
            <person name="Zhang W.C."/>
            <person name="Liang Y."/>
            <person name="Liu X.H."/>
            <person name="Rhind N."/>
            <person name="Pidoux A."/>
            <person name="Brysch-Herzberg M."/>
            <person name="Du L.L."/>
        </authorList>
    </citation>
    <scope>NUCLEOTIDE SEQUENCE [LARGE SCALE GENOMIC DNA]</scope>
    <source>
        <strain evidence="6 7">CBS 15793</strain>
    </source>
</reference>
<feature type="domain" description="Zn(2)-C6 fungal-type" evidence="5">
    <location>
        <begin position="21"/>
        <end position="52"/>
    </location>
</feature>
<dbReference type="Proteomes" id="UP001212411">
    <property type="component" value="Chromosome 1"/>
</dbReference>